<evidence type="ECO:0000313" key="1">
    <source>
        <dbReference type="EMBL" id="GIQ71523.1"/>
    </source>
</evidence>
<name>A0A8J4H9N5_9BACL</name>
<reference evidence="1" key="1">
    <citation type="submission" date="2021-04" db="EMBL/GenBank/DDBJ databases">
        <title>Draft genome sequence of Xylanibacillus composti strain K13.</title>
        <authorList>
            <person name="Uke A."/>
            <person name="Chhe C."/>
            <person name="Baramee S."/>
            <person name="Kosugi A."/>
        </authorList>
    </citation>
    <scope>NUCLEOTIDE SEQUENCE</scope>
    <source>
        <strain evidence="1">K13</strain>
    </source>
</reference>
<protein>
    <submittedName>
        <fullName evidence="1">Uncharacterized protein</fullName>
    </submittedName>
</protein>
<dbReference type="Proteomes" id="UP000677918">
    <property type="component" value="Unassembled WGS sequence"/>
</dbReference>
<sequence length="79" mass="9239">MYNNLTIAARPISKVRPGMPDLSYKERHEGRAYFIWTVRPSAYLYDFSHKISLIWYNQLLLNDISNKDETLPGTDVSFV</sequence>
<dbReference type="EMBL" id="BOVK01000103">
    <property type="protein sequence ID" value="GIQ71523.1"/>
    <property type="molecule type" value="Genomic_DNA"/>
</dbReference>
<dbReference type="AlphaFoldDB" id="A0A8J4H9N5"/>
<keyword evidence="2" id="KW-1185">Reference proteome</keyword>
<proteinExistence type="predicted"/>
<evidence type="ECO:0000313" key="2">
    <source>
        <dbReference type="Proteomes" id="UP000677918"/>
    </source>
</evidence>
<gene>
    <name evidence="1" type="ORF">XYCOK13_43470</name>
</gene>
<comment type="caution">
    <text evidence="1">The sequence shown here is derived from an EMBL/GenBank/DDBJ whole genome shotgun (WGS) entry which is preliminary data.</text>
</comment>
<accession>A0A8J4H9N5</accession>
<organism evidence="1 2">
    <name type="scientific">Xylanibacillus composti</name>
    <dbReference type="NCBI Taxonomy" id="1572762"/>
    <lineage>
        <taxon>Bacteria</taxon>
        <taxon>Bacillati</taxon>
        <taxon>Bacillota</taxon>
        <taxon>Bacilli</taxon>
        <taxon>Bacillales</taxon>
        <taxon>Paenibacillaceae</taxon>
        <taxon>Xylanibacillus</taxon>
    </lineage>
</organism>